<dbReference type="SUPFAM" id="SSF49899">
    <property type="entry name" value="Concanavalin A-like lectins/glucanases"/>
    <property type="match status" value="1"/>
</dbReference>
<sequence length="422" mass="46759">MKLAQNRRRFLSTLGTSSVVFTAGCIGQSDTKSDDNANPDETPSNEENESKEDDEPDSPERIELKWSTSSDWDNAQEREGVMNINVGGRNAESLALGYDPTADRISEFDAFWPLDEDDPDADTFVDALGSADLSHDPERWGFTDDIDPSTPGLLGGTSVEFSGDDAILHEGLPIDPSENWTMGLWVWFDGPEDQPHSNAMMLESVTDDEALGLMPNVDPPAFKIGSVNNTPGSGTEIERQQWHFHVIRYQASDTRVQGYLDGEFDYSIQPEDDSEEWIPELHDVTLGHRRVSSMDKIFNGRLDSAWMTQGLLSEDDIRWLYNITNKGEGKLTTMPKQAPQQAVNLKAAADIPDKTTVLVTIHQDITGNGTSDTSQTVDISDGANSYELDGFKAIDGGTYWTTIELKTDDRETTPRVESVIVR</sequence>
<keyword evidence="3" id="KW-1185">Reference proteome</keyword>
<feature type="compositionally biased region" description="Acidic residues" evidence="1">
    <location>
        <begin position="43"/>
        <end position="57"/>
    </location>
</feature>
<dbReference type="EMBL" id="JBHSXQ010000006">
    <property type="protein sequence ID" value="MFC6906847.1"/>
    <property type="molecule type" value="Genomic_DNA"/>
</dbReference>
<evidence type="ECO:0000256" key="1">
    <source>
        <dbReference type="SAM" id="MobiDB-lite"/>
    </source>
</evidence>
<protein>
    <submittedName>
        <fullName evidence="2">LamG-like jellyroll fold domain-containing protein</fullName>
    </submittedName>
</protein>
<dbReference type="AlphaFoldDB" id="A0ABD5VB93"/>
<organism evidence="2 3">
    <name type="scientific">Halalkalicoccus tibetensis</name>
    <dbReference type="NCBI Taxonomy" id="175632"/>
    <lineage>
        <taxon>Archaea</taxon>
        <taxon>Methanobacteriati</taxon>
        <taxon>Methanobacteriota</taxon>
        <taxon>Stenosarchaea group</taxon>
        <taxon>Halobacteria</taxon>
        <taxon>Halobacteriales</taxon>
        <taxon>Halococcaceae</taxon>
        <taxon>Halalkalicoccus</taxon>
    </lineage>
</organism>
<accession>A0ABD5VB93</accession>
<gene>
    <name evidence="2" type="ORF">ACFQGH_16765</name>
</gene>
<proteinExistence type="predicted"/>
<dbReference type="Proteomes" id="UP001596312">
    <property type="component" value="Unassembled WGS sequence"/>
</dbReference>
<dbReference type="Gene3D" id="2.60.120.200">
    <property type="match status" value="1"/>
</dbReference>
<comment type="caution">
    <text evidence="2">The sequence shown here is derived from an EMBL/GenBank/DDBJ whole genome shotgun (WGS) entry which is preliminary data.</text>
</comment>
<name>A0ABD5VB93_9EURY</name>
<dbReference type="PROSITE" id="PS51257">
    <property type="entry name" value="PROKAR_LIPOPROTEIN"/>
    <property type="match status" value="1"/>
</dbReference>
<reference evidence="2 3" key="1">
    <citation type="journal article" date="2019" name="Int. J. Syst. Evol. Microbiol.">
        <title>The Global Catalogue of Microorganisms (GCM) 10K type strain sequencing project: providing services to taxonomists for standard genome sequencing and annotation.</title>
        <authorList>
            <consortium name="The Broad Institute Genomics Platform"/>
            <consortium name="The Broad Institute Genome Sequencing Center for Infectious Disease"/>
            <person name="Wu L."/>
            <person name="Ma J."/>
        </authorList>
    </citation>
    <scope>NUCLEOTIDE SEQUENCE [LARGE SCALE GENOMIC DNA]</scope>
    <source>
        <strain evidence="2 3">CGMCC 1.3240</strain>
    </source>
</reference>
<dbReference type="RefSeq" id="WP_340605431.1">
    <property type="nucleotide sequence ID" value="NZ_JBBMXV010000006.1"/>
</dbReference>
<evidence type="ECO:0000313" key="2">
    <source>
        <dbReference type="EMBL" id="MFC6906847.1"/>
    </source>
</evidence>
<feature type="region of interest" description="Disordered" evidence="1">
    <location>
        <begin position="26"/>
        <end position="71"/>
    </location>
</feature>
<dbReference type="InterPro" id="IPR013320">
    <property type="entry name" value="ConA-like_dom_sf"/>
</dbReference>
<evidence type="ECO:0000313" key="3">
    <source>
        <dbReference type="Proteomes" id="UP001596312"/>
    </source>
</evidence>